<dbReference type="GO" id="GO:0070181">
    <property type="term" value="F:small ribosomal subunit rRNA binding"/>
    <property type="evidence" value="ECO:0007669"/>
    <property type="project" value="TreeGrafter"/>
</dbReference>
<dbReference type="AlphaFoldDB" id="A0A1F6F1L3"/>
<proteinExistence type="inferred from homology"/>
<keyword evidence="3 7" id="KW-0694">RNA-binding</keyword>
<evidence type="ECO:0000256" key="3">
    <source>
        <dbReference type="ARBA" id="ARBA00022884"/>
    </source>
</evidence>
<dbReference type="NCBIfam" id="TIGR00029">
    <property type="entry name" value="S20"/>
    <property type="match status" value="1"/>
</dbReference>
<sequence>MANIASAKKAHRASLRRRTFNLRRAKAMKDAVKRISKLIAAKDGKGATATLPALYKAIDKAAKGGTIKRNTAARMKSRISKRIRAIIS</sequence>
<evidence type="ECO:0000256" key="6">
    <source>
        <dbReference type="ARBA" id="ARBA00035136"/>
    </source>
</evidence>
<dbReference type="Pfam" id="PF01649">
    <property type="entry name" value="Ribosomal_S20p"/>
    <property type="match status" value="1"/>
</dbReference>
<evidence type="ECO:0000313" key="9">
    <source>
        <dbReference type="Proteomes" id="UP000177372"/>
    </source>
</evidence>
<evidence type="ECO:0000256" key="2">
    <source>
        <dbReference type="ARBA" id="ARBA00022730"/>
    </source>
</evidence>
<keyword evidence="2 7" id="KW-0699">rRNA-binding</keyword>
<evidence type="ECO:0000256" key="5">
    <source>
        <dbReference type="ARBA" id="ARBA00023274"/>
    </source>
</evidence>
<dbReference type="SUPFAM" id="SSF46992">
    <property type="entry name" value="Ribosomal protein S20"/>
    <property type="match status" value="1"/>
</dbReference>
<accession>A0A1F6F1L3</accession>
<comment type="similarity">
    <text evidence="1 7">Belongs to the bacterial ribosomal protein bS20 family.</text>
</comment>
<dbReference type="GO" id="GO:0015935">
    <property type="term" value="C:small ribosomal subunit"/>
    <property type="evidence" value="ECO:0007669"/>
    <property type="project" value="TreeGrafter"/>
</dbReference>
<dbReference type="Proteomes" id="UP000177372">
    <property type="component" value="Unassembled WGS sequence"/>
</dbReference>
<reference evidence="8 9" key="1">
    <citation type="journal article" date="2016" name="Nat. Commun.">
        <title>Thousands of microbial genomes shed light on interconnected biogeochemical processes in an aquifer system.</title>
        <authorList>
            <person name="Anantharaman K."/>
            <person name="Brown C.T."/>
            <person name="Hug L.A."/>
            <person name="Sharon I."/>
            <person name="Castelle C.J."/>
            <person name="Probst A.J."/>
            <person name="Thomas B.C."/>
            <person name="Singh A."/>
            <person name="Wilkins M.J."/>
            <person name="Karaoz U."/>
            <person name="Brodie E.L."/>
            <person name="Williams K.H."/>
            <person name="Hubbard S.S."/>
            <person name="Banfield J.F."/>
        </authorList>
    </citation>
    <scope>NUCLEOTIDE SEQUENCE [LARGE SCALE GENOMIC DNA]</scope>
</reference>
<evidence type="ECO:0000313" key="8">
    <source>
        <dbReference type="EMBL" id="OGG79740.1"/>
    </source>
</evidence>
<evidence type="ECO:0000256" key="4">
    <source>
        <dbReference type="ARBA" id="ARBA00022980"/>
    </source>
</evidence>
<dbReference type="InterPro" id="IPR002583">
    <property type="entry name" value="Ribosomal_bS20"/>
</dbReference>
<comment type="function">
    <text evidence="7">Binds directly to 16S ribosomal RNA.</text>
</comment>
<organism evidence="8 9">
    <name type="scientific">Candidatus Kaiserbacteria bacterium RIFCSPLOWO2_01_FULL_54_13</name>
    <dbReference type="NCBI Taxonomy" id="1798512"/>
    <lineage>
        <taxon>Bacteria</taxon>
        <taxon>Candidatus Kaiseribacteriota</taxon>
    </lineage>
</organism>
<evidence type="ECO:0000256" key="7">
    <source>
        <dbReference type="HAMAP-Rule" id="MF_00500"/>
    </source>
</evidence>
<dbReference type="PANTHER" id="PTHR33398:SF1">
    <property type="entry name" value="SMALL RIBOSOMAL SUBUNIT PROTEIN BS20C"/>
    <property type="match status" value="1"/>
</dbReference>
<name>A0A1F6F1L3_9BACT</name>
<evidence type="ECO:0000256" key="1">
    <source>
        <dbReference type="ARBA" id="ARBA00007634"/>
    </source>
</evidence>
<dbReference type="GO" id="GO:0006412">
    <property type="term" value="P:translation"/>
    <property type="evidence" value="ECO:0007669"/>
    <property type="project" value="UniProtKB-UniRule"/>
</dbReference>
<gene>
    <name evidence="7" type="primary">rpsT</name>
    <name evidence="8" type="ORF">A3A39_04405</name>
</gene>
<keyword evidence="4 7" id="KW-0689">Ribosomal protein</keyword>
<dbReference type="HAMAP" id="MF_00500">
    <property type="entry name" value="Ribosomal_bS20"/>
    <property type="match status" value="1"/>
</dbReference>
<comment type="caution">
    <text evidence="8">The sequence shown here is derived from an EMBL/GenBank/DDBJ whole genome shotgun (WGS) entry which is preliminary data.</text>
</comment>
<dbReference type="InterPro" id="IPR036510">
    <property type="entry name" value="Ribosomal_bS20_sf"/>
</dbReference>
<dbReference type="PANTHER" id="PTHR33398">
    <property type="entry name" value="30S RIBOSOMAL PROTEIN S20"/>
    <property type="match status" value="1"/>
</dbReference>
<keyword evidence="5 7" id="KW-0687">Ribonucleoprotein</keyword>
<protein>
    <recommendedName>
        <fullName evidence="6 7">Small ribosomal subunit protein bS20</fullName>
    </recommendedName>
</protein>
<dbReference type="GO" id="GO:0003735">
    <property type="term" value="F:structural constituent of ribosome"/>
    <property type="evidence" value="ECO:0007669"/>
    <property type="project" value="InterPro"/>
</dbReference>
<dbReference type="STRING" id="1798512.A3A39_04405"/>
<dbReference type="EMBL" id="MFLZ01000020">
    <property type="protein sequence ID" value="OGG79740.1"/>
    <property type="molecule type" value="Genomic_DNA"/>
</dbReference>
<dbReference type="Gene3D" id="1.20.58.110">
    <property type="entry name" value="Ribosomal protein S20"/>
    <property type="match status" value="1"/>
</dbReference>